<feature type="transmembrane region" description="Helical" evidence="10">
    <location>
        <begin position="17"/>
        <end position="34"/>
    </location>
</feature>
<accession>A0A852VW89</accession>
<keyword evidence="4" id="KW-0874">Quinone</keyword>
<dbReference type="SMART" id="SM00756">
    <property type="entry name" value="VKc"/>
    <property type="match status" value="1"/>
</dbReference>
<comment type="caution">
    <text evidence="12">The sequence shown here is derived from an EMBL/GenBank/DDBJ whole genome shotgun (WGS) entry which is preliminary data.</text>
</comment>
<dbReference type="Pfam" id="PF07884">
    <property type="entry name" value="VKOR"/>
    <property type="match status" value="1"/>
</dbReference>
<feature type="transmembrane region" description="Helical" evidence="10">
    <location>
        <begin position="71"/>
        <end position="93"/>
    </location>
</feature>
<dbReference type="InterPro" id="IPR041714">
    <property type="entry name" value="VKOR_Actinobacteria"/>
</dbReference>
<comment type="subcellular location">
    <subcellularLocation>
        <location evidence="1">Membrane</location>
        <topology evidence="1">Multi-pass membrane protein</topology>
    </subcellularLocation>
</comment>
<keyword evidence="5 10" id="KW-1133">Transmembrane helix</keyword>
<dbReference type="GO" id="GO:0016020">
    <property type="term" value="C:membrane"/>
    <property type="evidence" value="ECO:0007669"/>
    <property type="project" value="UniProtKB-SubCell"/>
</dbReference>
<evidence type="ECO:0000256" key="1">
    <source>
        <dbReference type="ARBA" id="ARBA00004141"/>
    </source>
</evidence>
<dbReference type="CDD" id="cd12922">
    <property type="entry name" value="VKOR_5"/>
    <property type="match status" value="1"/>
</dbReference>
<dbReference type="Proteomes" id="UP000554054">
    <property type="component" value="Unassembled WGS sequence"/>
</dbReference>
<evidence type="ECO:0000256" key="2">
    <source>
        <dbReference type="ARBA" id="ARBA00006214"/>
    </source>
</evidence>
<evidence type="ECO:0000256" key="7">
    <source>
        <dbReference type="ARBA" id="ARBA00023136"/>
    </source>
</evidence>
<gene>
    <name evidence="12" type="ORF">BJY20_001193</name>
</gene>
<dbReference type="AlphaFoldDB" id="A0A852VW89"/>
<evidence type="ECO:0000256" key="9">
    <source>
        <dbReference type="ARBA" id="ARBA00023284"/>
    </source>
</evidence>
<evidence type="ECO:0000256" key="4">
    <source>
        <dbReference type="ARBA" id="ARBA00022719"/>
    </source>
</evidence>
<dbReference type="GO" id="GO:0048038">
    <property type="term" value="F:quinone binding"/>
    <property type="evidence" value="ECO:0007669"/>
    <property type="project" value="UniProtKB-KW"/>
</dbReference>
<keyword evidence="8" id="KW-1015">Disulfide bond</keyword>
<evidence type="ECO:0000256" key="10">
    <source>
        <dbReference type="SAM" id="Phobius"/>
    </source>
</evidence>
<keyword evidence="13" id="KW-1185">Reference proteome</keyword>
<dbReference type="GO" id="GO:0016491">
    <property type="term" value="F:oxidoreductase activity"/>
    <property type="evidence" value="ECO:0007669"/>
    <property type="project" value="UniProtKB-KW"/>
</dbReference>
<keyword evidence="3 10" id="KW-0812">Transmembrane</keyword>
<sequence>MTAATTLPSSHRGLGRLYLVTGLIGLIAALALLIEKIALLKNPEHVPTCSINPILSCGSVMSTPQAEAFGIPNPIIGVVGFAALAMLGVVLATGSSVQPWLMAAAQVAVTLAAVFIHWLIYQSLYVIGALCPYCMAVWVVTIAAFWYTTVHPLHRFRPGGATRTLAEYRGAVLTAWHLVIIALIAQRFWDYWITLT</sequence>
<protein>
    <submittedName>
        <fullName evidence="12">Putative membrane protein</fullName>
    </submittedName>
</protein>
<evidence type="ECO:0000259" key="11">
    <source>
        <dbReference type="SMART" id="SM00756"/>
    </source>
</evidence>
<organism evidence="12 13">
    <name type="scientific">Janibacter cremeus</name>
    <dbReference type="NCBI Taxonomy" id="1285192"/>
    <lineage>
        <taxon>Bacteria</taxon>
        <taxon>Bacillati</taxon>
        <taxon>Actinomycetota</taxon>
        <taxon>Actinomycetes</taxon>
        <taxon>Micrococcales</taxon>
        <taxon>Intrasporangiaceae</taxon>
        <taxon>Janibacter</taxon>
    </lineage>
</organism>
<proteinExistence type="inferred from homology"/>
<evidence type="ECO:0000313" key="13">
    <source>
        <dbReference type="Proteomes" id="UP000554054"/>
    </source>
</evidence>
<feature type="transmembrane region" description="Helical" evidence="10">
    <location>
        <begin position="126"/>
        <end position="147"/>
    </location>
</feature>
<dbReference type="EMBL" id="JACCAE010000001">
    <property type="protein sequence ID" value="NYF97801.1"/>
    <property type="molecule type" value="Genomic_DNA"/>
</dbReference>
<dbReference type="InterPro" id="IPR012932">
    <property type="entry name" value="VKOR"/>
</dbReference>
<feature type="domain" description="Vitamin K epoxide reductase" evidence="11">
    <location>
        <begin position="11"/>
        <end position="152"/>
    </location>
</feature>
<dbReference type="RefSeq" id="WP_185990682.1">
    <property type="nucleotide sequence ID" value="NZ_JACCAE010000001.1"/>
</dbReference>
<name>A0A852VW89_9MICO</name>
<evidence type="ECO:0000256" key="3">
    <source>
        <dbReference type="ARBA" id="ARBA00022692"/>
    </source>
</evidence>
<comment type="similarity">
    <text evidence="2">Belongs to the VKOR family.</text>
</comment>
<feature type="transmembrane region" description="Helical" evidence="10">
    <location>
        <begin position="168"/>
        <end position="189"/>
    </location>
</feature>
<reference evidence="12 13" key="1">
    <citation type="submission" date="2020-07" db="EMBL/GenBank/DDBJ databases">
        <title>Sequencing the genomes of 1000 actinobacteria strains.</title>
        <authorList>
            <person name="Klenk H.-P."/>
        </authorList>
    </citation>
    <scope>NUCLEOTIDE SEQUENCE [LARGE SCALE GENOMIC DNA]</scope>
    <source>
        <strain evidence="12 13">DSM 26154</strain>
    </source>
</reference>
<keyword evidence="7 10" id="KW-0472">Membrane</keyword>
<evidence type="ECO:0000256" key="6">
    <source>
        <dbReference type="ARBA" id="ARBA00023002"/>
    </source>
</evidence>
<dbReference type="InterPro" id="IPR038354">
    <property type="entry name" value="VKOR_sf"/>
</dbReference>
<feature type="transmembrane region" description="Helical" evidence="10">
    <location>
        <begin position="100"/>
        <end position="120"/>
    </location>
</feature>
<dbReference type="Gene3D" id="1.20.1440.130">
    <property type="entry name" value="VKOR domain"/>
    <property type="match status" value="1"/>
</dbReference>
<evidence type="ECO:0000256" key="8">
    <source>
        <dbReference type="ARBA" id="ARBA00023157"/>
    </source>
</evidence>
<keyword evidence="9" id="KW-0676">Redox-active center</keyword>
<keyword evidence="6" id="KW-0560">Oxidoreductase</keyword>
<evidence type="ECO:0000256" key="5">
    <source>
        <dbReference type="ARBA" id="ARBA00022989"/>
    </source>
</evidence>
<evidence type="ECO:0000313" key="12">
    <source>
        <dbReference type="EMBL" id="NYF97801.1"/>
    </source>
</evidence>